<dbReference type="AlphaFoldDB" id="A0A852JVD2"/>
<proteinExistence type="predicted"/>
<evidence type="ECO:0000256" key="1">
    <source>
        <dbReference type="ARBA" id="ARBA00022859"/>
    </source>
</evidence>
<comment type="caution">
    <text evidence="5">The sequence shown here is derived from an EMBL/GenBank/DDBJ whole genome shotgun (WGS) entry which is preliminary data.</text>
</comment>
<accession>A0A852JVD2</accession>
<dbReference type="EMBL" id="WBNQ01053824">
    <property type="protein sequence ID" value="NXX68787.1"/>
    <property type="molecule type" value="Genomic_DNA"/>
</dbReference>
<gene>
    <name evidence="5" type="primary">Hv03_1</name>
    <name evidence="5" type="ORF">SPIPAS_R07961</name>
</gene>
<keyword evidence="2" id="KW-1064">Adaptive immunity</keyword>
<evidence type="ECO:0000259" key="4">
    <source>
        <dbReference type="PROSITE" id="PS50835"/>
    </source>
</evidence>
<dbReference type="Gene3D" id="2.60.40.10">
    <property type="entry name" value="Immunoglobulins"/>
    <property type="match status" value="1"/>
</dbReference>
<dbReference type="InterPro" id="IPR050199">
    <property type="entry name" value="IgHV"/>
</dbReference>
<dbReference type="SMART" id="SM00406">
    <property type="entry name" value="IGv"/>
    <property type="match status" value="1"/>
</dbReference>
<dbReference type="OrthoDB" id="8865476at2759"/>
<dbReference type="InterPro" id="IPR013106">
    <property type="entry name" value="Ig_V-set"/>
</dbReference>
<organism evidence="5 6">
    <name type="scientific">Spizella passerina</name>
    <name type="common">Chipping sparrow</name>
    <dbReference type="NCBI Taxonomy" id="40210"/>
    <lineage>
        <taxon>Eukaryota</taxon>
        <taxon>Metazoa</taxon>
        <taxon>Chordata</taxon>
        <taxon>Craniata</taxon>
        <taxon>Vertebrata</taxon>
        <taxon>Euteleostomi</taxon>
        <taxon>Archelosauria</taxon>
        <taxon>Archosauria</taxon>
        <taxon>Dinosauria</taxon>
        <taxon>Saurischia</taxon>
        <taxon>Theropoda</taxon>
        <taxon>Coelurosauria</taxon>
        <taxon>Aves</taxon>
        <taxon>Neognathae</taxon>
        <taxon>Neoaves</taxon>
        <taxon>Telluraves</taxon>
        <taxon>Australaves</taxon>
        <taxon>Passeriformes</taxon>
        <taxon>Passerellidae</taxon>
        <taxon>Spizella</taxon>
    </lineage>
</organism>
<dbReference type="PANTHER" id="PTHR23266">
    <property type="entry name" value="IMMUNOGLOBULIN HEAVY CHAIN"/>
    <property type="match status" value="1"/>
</dbReference>
<dbReference type="Proteomes" id="UP000618746">
    <property type="component" value="Unassembled WGS sequence"/>
</dbReference>
<dbReference type="SUPFAM" id="SSF48726">
    <property type="entry name" value="Immunoglobulin"/>
    <property type="match status" value="1"/>
</dbReference>
<dbReference type="InterPro" id="IPR013783">
    <property type="entry name" value="Ig-like_fold"/>
</dbReference>
<dbReference type="GO" id="GO:0019814">
    <property type="term" value="C:immunoglobulin complex"/>
    <property type="evidence" value="ECO:0007669"/>
    <property type="project" value="UniProtKB-KW"/>
</dbReference>
<keyword evidence="6" id="KW-1185">Reference proteome</keyword>
<evidence type="ECO:0000256" key="3">
    <source>
        <dbReference type="ARBA" id="ARBA00043265"/>
    </source>
</evidence>
<dbReference type="GO" id="GO:0002250">
    <property type="term" value="P:adaptive immune response"/>
    <property type="evidence" value="ECO:0007669"/>
    <property type="project" value="UniProtKB-KW"/>
</dbReference>
<evidence type="ECO:0000313" key="5">
    <source>
        <dbReference type="EMBL" id="NXX68787.1"/>
    </source>
</evidence>
<dbReference type="Pfam" id="PF07686">
    <property type="entry name" value="V-set"/>
    <property type="match status" value="1"/>
</dbReference>
<feature type="non-terminal residue" evidence="5">
    <location>
        <position position="1"/>
    </location>
</feature>
<dbReference type="PROSITE" id="PS50835">
    <property type="entry name" value="IG_LIKE"/>
    <property type="match status" value="1"/>
</dbReference>
<keyword evidence="1" id="KW-0391">Immunity</keyword>
<dbReference type="GO" id="GO:0005576">
    <property type="term" value="C:extracellular region"/>
    <property type="evidence" value="ECO:0007669"/>
    <property type="project" value="UniProtKB-ARBA"/>
</dbReference>
<dbReference type="InterPro" id="IPR007110">
    <property type="entry name" value="Ig-like_dom"/>
</dbReference>
<sequence length="105" mass="11631">GLWAAVTLLESGGALQSPRGSLCPLCQGSGFDFESYDRFWVRQRPGQRLEFVARIYYNGAYTDYAPSVQGRFTISRDNRQSSVMLTVNNLKDEDSGSYFCAKGAG</sequence>
<name>A0A852JVD2_SPIPA</name>
<feature type="domain" description="Ig-like" evidence="4">
    <location>
        <begin position="26"/>
        <end position="105"/>
    </location>
</feature>
<reference evidence="5" key="1">
    <citation type="submission" date="2020-02" db="EMBL/GenBank/DDBJ databases">
        <title>Bird 10,000 Genomes (B10K) Project - Family phase.</title>
        <authorList>
            <person name="Zhang G."/>
        </authorList>
    </citation>
    <scope>NUCLEOTIDE SEQUENCE</scope>
    <source>
        <strain evidence="5">B10K-DU-023-52</strain>
        <tissue evidence="5">Mixed tissue sample</tissue>
    </source>
</reference>
<keyword evidence="3" id="KW-1280">Immunoglobulin</keyword>
<evidence type="ECO:0000313" key="6">
    <source>
        <dbReference type="Proteomes" id="UP000618746"/>
    </source>
</evidence>
<dbReference type="InterPro" id="IPR036179">
    <property type="entry name" value="Ig-like_dom_sf"/>
</dbReference>
<evidence type="ECO:0000256" key="2">
    <source>
        <dbReference type="ARBA" id="ARBA00023130"/>
    </source>
</evidence>
<feature type="non-terminal residue" evidence="5">
    <location>
        <position position="105"/>
    </location>
</feature>
<protein>
    <submittedName>
        <fullName evidence="5">HV03 protein</fullName>
    </submittedName>
</protein>